<feature type="transmembrane region" description="Helical" evidence="6">
    <location>
        <begin position="290"/>
        <end position="314"/>
    </location>
</feature>
<sequence>MSLVPTLVPSLASVAPATGAAQYAWLMIAIPMAVSALLLVMGRASDKWGHVLATVASWASFVIGLVILIQMIGVGAGDRTMVSELFSWIPAGDFAVNAGLLVDPLSMTFVMLVTFVGSLIHVYAIAYMEHDTDRRRFFAYLNLFIAAMLTLVLGSSYVVLFVGWEGVGLASYLLIGFWNQVPDNATAAKKAFVMNRVGDVGLLLAMMVMVAQFGSVNFTDVLAGAETAPRTAMTLAGLFLLLAACGKSAQFPLQAWLGDAMAGPTPVSALIHAATMVTAGVYLIVRSGAIYLAAPAAATAVAIIGLITLLFGAIVGCAKDDMKKVLAASTMSQIGYMMLGAGLGPIGWVFAIFHLFTHGFFKALMFLGAGSVMHGMNDSVNMRRFGALSKVMKVTWITFMMGWLAILGVPPFSGFFSKDKLIETAFTANHFGAIEGTAWTGWVYGLIALIGAGITAFYMSRLFFMTFHGEARWGDTLGGQKVEPHESPALMTVPMIILAIGAVAIGGLLTINGVFVDWLAPVVGTAEEAQPVLPAVVIEVSTLVVVLIGAVWAWAKYGRREVSVAIPAGNSLVHAARNDLYQDTLNETIFMAPGQALVKGTVGSDKYVVDGAIYGGARLAAWFGRVVASLQTGFVRAHAAFILGGVVVALIVVAVTRL</sequence>
<evidence type="ECO:0000313" key="9">
    <source>
        <dbReference type="EMBL" id="MDT3767105.1"/>
    </source>
</evidence>
<evidence type="ECO:0000259" key="7">
    <source>
        <dbReference type="Pfam" id="PF00361"/>
    </source>
</evidence>
<dbReference type="Proteomes" id="UP001247542">
    <property type="component" value="Unassembled WGS sequence"/>
</dbReference>
<evidence type="ECO:0000256" key="3">
    <source>
        <dbReference type="ARBA" id="ARBA00022989"/>
    </source>
</evidence>
<evidence type="ECO:0000256" key="6">
    <source>
        <dbReference type="SAM" id="Phobius"/>
    </source>
</evidence>
<keyword evidence="3 6" id="KW-1133">Transmembrane helix</keyword>
<feature type="transmembrane region" description="Helical" evidence="6">
    <location>
        <begin position="20"/>
        <end position="40"/>
    </location>
</feature>
<dbReference type="Pfam" id="PF00662">
    <property type="entry name" value="Proton_antipo_N"/>
    <property type="match status" value="1"/>
</dbReference>
<feature type="transmembrane region" description="Helical" evidence="6">
    <location>
        <begin position="634"/>
        <end position="655"/>
    </location>
</feature>
<dbReference type="PRINTS" id="PR01435">
    <property type="entry name" value="NPOXDRDTASE5"/>
</dbReference>
<protein>
    <submittedName>
        <fullName evidence="9">NADH-quinone oxidoreductase subunit L</fullName>
    </submittedName>
</protein>
<reference evidence="9 10" key="1">
    <citation type="submission" date="2023-06" db="EMBL/GenBank/DDBJ databases">
        <title>Draft genome sequence of Gleimia hominis type strain CCUG 57540T.</title>
        <authorList>
            <person name="Salva-Serra F."/>
            <person name="Cardew S."/>
            <person name="Jensie Markopoulos S."/>
            <person name="Ohlen M."/>
            <person name="Inganas E."/>
            <person name="Svensson-Stadler L."/>
            <person name="Moore E.R.B."/>
        </authorList>
    </citation>
    <scope>NUCLEOTIDE SEQUENCE [LARGE SCALE GENOMIC DNA]</scope>
    <source>
        <strain evidence="9 10">CCUG 57540</strain>
    </source>
</reference>
<feature type="transmembrane region" description="Helical" evidence="6">
    <location>
        <begin position="231"/>
        <end position="249"/>
    </location>
</feature>
<keyword evidence="4 6" id="KW-0472">Membrane</keyword>
<evidence type="ECO:0000256" key="2">
    <source>
        <dbReference type="ARBA" id="ARBA00022692"/>
    </source>
</evidence>
<accession>A0ABU3ICZ8</accession>
<proteinExistence type="predicted"/>
<dbReference type="InterPro" id="IPR001750">
    <property type="entry name" value="ND/Mrp_TM"/>
</dbReference>
<dbReference type="EMBL" id="JASXSX010000001">
    <property type="protein sequence ID" value="MDT3767105.1"/>
    <property type="molecule type" value="Genomic_DNA"/>
</dbReference>
<comment type="caution">
    <text evidence="9">The sequence shown here is derived from an EMBL/GenBank/DDBJ whole genome shotgun (WGS) entry which is preliminary data.</text>
</comment>
<dbReference type="PRINTS" id="PR01434">
    <property type="entry name" value="NADHDHGNASE5"/>
</dbReference>
<organism evidence="9 10">
    <name type="scientific">Gleimia hominis</name>
    <dbReference type="NCBI Taxonomy" id="595468"/>
    <lineage>
        <taxon>Bacteria</taxon>
        <taxon>Bacillati</taxon>
        <taxon>Actinomycetota</taxon>
        <taxon>Actinomycetes</taxon>
        <taxon>Actinomycetales</taxon>
        <taxon>Actinomycetaceae</taxon>
        <taxon>Gleimia</taxon>
    </lineage>
</organism>
<feature type="transmembrane region" description="Helical" evidence="6">
    <location>
        <begin position="396"/>
        <end position="416"/>
    </location>
</feature>
<feature type="transmembrane region" description="Helical" evidence="6">
    <location>
        <begin position="436"/>
        <end position="458"/>
    </location>
</feature>
<evidence type="ECO:0000256" key="5">
    <source>
        <dbReference type="RuleBase" id="RU000320"/>
    </source>
</evidence>
<dbReference type="InterPro" id="IPR003945">
    <property type="entry name" value="NU5C-like"/>
</dbReference>
<feature type="transmembrane region" description="Helical" evidence="6">
    <location>
        <begin position="334"/>
        <end position="353"/>
    </location>
</feature>
<dbReference type="NCBIfam" id="TIGR01974">
    <property type="entry name" value="NDH_I_L"/>
    <property type="match status" value="1"/>
</dbReference>
<evidence type="ECO:0000256" key="4">
    <source>
        <dbReference type="ARBA" id="ARBA00023136"/>
    </source>
</evidence>
<dbReference type="Pfam" id="PF00361">
    <property type="entry name" value="Proton_antipo_M"/>
    <property type="match status" value="1"/>
</dbReference>
<feature type="transmembrane region" description="Helical" evidence="6">
    <location>
        <begin position="52"/>
        <end position="76"/>
    </location>
</feature>
<feature type="domain" description="NADH-Ubiquinone oxidoreductase (complex I) chain 5 N-terminal" evidence="8">
    <location>
        <begin position="88"/>
        <end position="138"/>
    </location>
</feature>
<dbReference type="Gene3D" id="1.20.5.2700">
    <property type="match status" value="1"/>
</dbReference>
<feature type="transmembrane region" description="Helical" evidence="6">
    <location>
        <begin position="496"/>
        <end position="520"/>
    </location>
</feature>
<evidence type="ECO:0000259" key="8">
    <source>
        <dbReference type="Pfam" id="PF00662"/>
    </source>
</evidence>
<dbReference type="RefSeq" id="WP_313272439.1">
    <property type="nucleotide sequence ID" value="NZ_JASXSX010000001.1"/>
</dbReference>
<dbReference type="InterPro" id="IPR001516">
    <property type="entry name" value="Proton_antipo_N"/>
</dbReference>
<keyword evidence="10" id="KW-1185">Reference proteome</keyword>
<gene>
    <name evidence="9" type="primary">nuoL</name>
    <name evidence="9" type="ORF">QS713_03355</name>
</gene>
<dbReference type="PANTHER" id="PTHR42829:SF2">
    <property type="entry name" value="NADH-UBIQUINONE OXIDOREDUCTASE CHAIN 5"/>
    <property type="match status" value="1"/>
</dbReference>
<comment type="subcellular location">
    <subcellularLocation>
        <location evidence="1">Endomembrane system</location>
        <topology evidence="1">Multi-pass membrane protein</topology>
    </subcellularLocation>
    <subcellularLocation>
        <location evidence="5">Membrane</location>
        <topology evidence="5">Multi-pass membrane protein</topology>
    </subcellularLocation>
</comment>
<feature type="domain" description="NADH:quinone oxidoreductase/Mrp antiporter transmembrane" evidence="7">
    <location>
        <begin position="157"/>
        <end position="431"/>
    </location>
</feature>
<dbReference type="PANTHER" id="PTHR42829">
    <property type="entry name" value="NADH-UBIQUINONE OXIDOREDUCTASE CHAIN 5"/>
    <property type="match status" value="1"/>
</dbReference>
<feature type="transmembrane region" description="Helical" evidence="6">
    <location>
        <begin position="532"/>
        <end position="555"/>
    </location>
</feature>
<keyword evidence="2 5" id="KW-0812">Transmembrane</keyword>
<dbReference type="NCBIfam" id="NF005141">
    <property type="entry name" value="PRK06590.1"/>
    <property type="match status" value="1"/>
</dbReference>
<feature type="transmembrane region" description="Helical" evidence="6">
    <location>
        <begin position="105"/>
        <end position="125"/>
    </location>
</feature>
<evidence type="ECO:0000256" key="1">
    <source>
        <dbReference type="ARBA" id="ARBA00004127"/>
    </source>
</evidence>
<dbReference type="InterPro" id="IPR018393">
    <property type="entry name" value="NADHpl_OxRdtase_5_subgr"/>
</dbReference>
<name>A0ABU3ICZ8_9ACTO</name>
<evidence type="ECO:0000313" key="10">
    <source>
        <dbReference type="Proteomes" id="UP001247542"/>
    </source>
</evidence>
<feature type="transmembrane region" description="Helical" evidence="6">
    <location>
        <begin position="261"/>
        <end position="284"/>
    </location>
</feature>
<feature type="transmembrane region" description="Helical" evidence="6">
    <location>
        <begin position="137"/>
        <end position="155"/>
    </location>
</feature>
<feature type="transmembrane region" description="Helical" evidence="6">
    <location>
        <begin position="200"/>
        <end position="219"/>
    </location>
</feature>